<keyword evidence="2" id="KW-0812">Transmembrane</keyword>
<evidence type="ECO:0000313" key="3">
    <source>
        <dbReference type="EMBL" id="RPB11807.1"/>
    </source>
</evidence>
<dbReference type="InParanoid" id="A0A3N4KML6"/>
<feature type="region of interest" description="Disordered" evidence="1">
    <location>
        <begin position="268"/>
        <end position="287"/>
    </location>
</feature>
<gene>
    <name evidence="3" type="ORF">P167DRAFT_546101</name>
</gene>
<organism evidence="3 4">
    <name type="scientific">Morchella conica CCBAS932</name>
    <dbReference type="NCBI Taxonomy" id="1392247"/>
    <lineage>
        <taxon>Eukaryota</taxon>
        <taxon>Fungi</taxon>
        <taxon>Dikarya</taxon>
        <taxon>Ascomycota</taxon>
        <taxon>Pezizomycotina</taxon>
        <taxon>Pezizomycetes</taxon>
        <taxon>Pezizales</taxon>
        <taxon>Morchellaceae</taxon>
        <taxon>Morchella</taxon>
    </lineage>
</organism>
<keyword evidence="4" id="KW-1185">Reference proteome</keyword>
<feature type="transmembrane region" description="Helical" evidence="2">
    <location>
        <begin position="214"/>
        <end position="236"/>
    </location>
</feature>
<name>A0A3N4KML6_9PEZI</name>
<accession>A0A3N4KML6</accession>
<dbReference type="Proteomes" id="UP000277580">
    <property type="component" value="Unassembled WGS sequence"/>
</dbReference>
<proteinExistence type="predicted"/>
<keyword evidence="2" id="KW-1133">Transmembrane helix</keyword>
<evidence type="ECO:0000256" key="1">
    <source>
        <dbReference type="SAM" id="MobiDB-lite"/>
    </source>
</evidence>
<dbReference type="EMBL" id="ML119133">
    <property type="protein sequence ID" value="RPB11807.1"/>
    <property type="molecule type" value="Genomic_DNA"/>
</dbReference>
<sequence length="314" mass="35528">MSNESLSCRDAKWTDVGLFFLVNILAHTATVPASPGISIREYLEVALFSLIVPYYGVGRALRIIKRGAIWVGDPLQQAARAEALCVVGKNWQYKKPIRGIVVMTAGDVTHERAVFSLKSRFHYRLFVLEQTCRKINLRTVHGNRCTTDEYALYALGRYQVEELSLENAQNSKKFKLELPCNHSFVKPAISLIQIVYSSISLYQNSKTQFNTAGFGAYTFVGIPFILMSLLNLLAAICSPEYPCYYLLESDLMDEARSKGCEFNGTVGRIKKPEPNPPRKGSRTYVSPEQAERGGWEFNIVNKPNNLFYRHMGRF</sequence>
<evidence type="ECO:0000256" key="2">
    <source>
        <dbReference type="SAM" id="Phobius"/>
    </source>
</evidence>
<protein>
    <submittedName>
        <fullName evidence="3">Uncharacterized protein</fullName>
    </submittedName>
</protein>
<keyword evidence="2" id="KW-0472">Membrane</keyword>
<dbReference type="OrthoDB" id="5406607at2759"/>
<dbReference type="AlphaFoldDB" id="A0A3N4KML6"/>
<reference evidence="3 4" key="1">
    <citation type="journal article" date="2018" name="Nat. Ecol. Evol.">
        <title>Pezizomycetes genomes reveal the molecular basis of ectomycorrhizal truffle lifestyle.</title>
        <authorList>
            <person name="Murat C."/>
            <person name="Payen T."/>
            <person name="Noel B."/>
            <person name="Kuo A."/>
            <person name="Morin E."/>
            <person name="Chen J."/>
            <person name="Kohler A."/>
            <person name="Krizsan K."/>
            <person name="Balestrini R."/>
            <person name="Da Silva C."/>
            <person name="Montanini B."/>
            <person name="Hainaut M."/>
            <person name="Levati E."/>
            <person name="Barry K.W."/>
            <person name="Belfiori B."/>
            <person name="Cichocki N."/>
            <person name="Clum A."/>
            <person name="Dockter R.B."/>
            <person name="Fauchery L."/>
            <person name="Guy J."/>
            <person name="Iotti M."/>
            <person name="Le Tacon F."/>
            <person name="Lindquist E.A."/>
            <person name="Lipzen A."/>
            <person name="Malagnac F."/>
            <person name="Mello A."/>
            <person name="Molinier V."/>
            <person name="Miyauchi S."/>
            <person name="Poulain J."/>
            <person name="Riccioni C."/>
            <person name="Rubini A."/>
            <person name="Sitrit Y."/>
            <person name="Splivallo R."/>
            <person name="Traeger S."/>
            <person name="Wang M."/>
            <person name="Zifcakova L."/>
            <person name="Wipf D."/>
            <person name="Zambonelli A."/>
            <person name="Paolocci F."/>
            <person name="Nowrousian M."/>
            <person name="Ottonello S."/>
            <person name="Baldrian P."/>
            <person name="Spatafora J.W."/>
            <person name="Henrissat B."/>
            <person name="Nagy L.G."/>
            <person name="Aury J.M."/>
            <person name="Wincker P."/>
            <person name="Grigoriev I.V."/>
            <person name="Bonfante P."/>
            <person name="Martin F.M."/>
        </authorList>
    </citation>
    <scope>NUCLEOTIDE SEQUENCE [LARGE SCALE GENOMIC DNA]</scope>
    <source>
        <strain evidence="3 4">CCBAS932</strain>
    </source>
</reference>
<evidence type="ECO:0000313" key="4">
    <source>
        <dbReference type="Proteomes" id="UP000277580"/>
    </source>
</evidence>